<sequence length="871" mass="98308">MPMELKRRAFERVEQRESDGEEEIDPTAHAKLVDGINKLTGSHFIRDVTRTEPALKRSEFGLAKTQNDKVHLGDLEKFFNKTKKHTEVVKQLVNIKSRAALETPLEKPVADRIERKAGYERVQTELEQWTPVVTATQVAPQIVYPLQYDSATVHNAPPKKLSEYRVKTKLMEALDELDKTYDGPEAKESDTDEESEQYELTVDEMREQQRERARQKIRESYEIAKGRRMNKIKSKQFHRLLKKDKLKEQIKKFEEMKEKDPEEALRQLDRIEKARFQERVTLRHKNTGTWAKNLQVRAKYDTEVRRELAEQLAIGRELTARRLQQDVSSSESEGEPDLSMSKNGDANPWTERAGVHEQAVNKEKQLTSGYRQYWEERNKIENIKNQLAKEDGKSNGNHTNGEQEIEDGGSEAVESENEVPVKKAVPSGKRSKVKKSRVVMASGSWEVEDIDADEQEAKEKPVLKKKTTKKVEEKTASIEEMFEEAEELIQDVLENKLSQVQRVVDRKNFAQPRTVDRKASPTKDSSSDLSFKKRPTLADGDEQMNETTDVGAEAEKSATSSLKSALTNNTKDTNSVPAATTVASAGKATTEINLKQVVQMKPKHLLTALPNTIVSGELSEDEGEDEAHRLTIAEAFEDDDIVADFEREKQDERKKDMPQEIDDTLPGWGEWAGPGVKPRRNSRKIFKPPAELPRRDDNRDKVIINEDALRTTELSKHLVSELPFPFVTVKDYEASLRAPLGRTFIPEMAHATMVEPRVVTKLGTVIEPMKKDTLLKKPERLLRVGKRQRNEATIKYIAAVKKSDSASVPFRALYPFSLAKAGLTPSSPPPYAVAGGKSLAVGLSGTGLRSPSVEVIARSPPSTAPNSTPTV</sequence>
<dbReference type="VEuPathDB" id="VectorBase:AFAF001174"/>
<evidence type="ECO:0000256" key="2">
    <source>
        <dbReference type="ARBA" id="ARBA00007774"/>
    </source>
</evidence>
<dbReference type="STRING" id="69004.A0A182Q1E6"/>
<dbReference type="EnsemblMetazoa" id="AFAF001174-RA">
    <property type="protein sequence ID" value="AFAF001174-PA"/>
    <property type="gene ID" value="AFAF001174"/>
</dbReference>
<feature type="compositionally biased region" description="Low complexity" evidence="5">
    <location>
        <begin position="859"/>
        <end position="871"/>
    </location>
</feature>
<dbReference type="EMBL" id="AXCN02000284">
    <property type="status" value="NOT_ANNOTATED_CDS"/>
    <property type="molecule type" value="Genomic_DNA"/>
</dbReference>
<evidence type="ECO:0000256" key="4">
    <source>
        <dbReference type="ARBA" id="ARBA00023242"/>
    </source>
</evidence>
<comment type="subcellular location">
    <subcellularLocation>
        <location evidence="1">Nucleus</location>
        <location evidence="1">Nucleolus</location>
    </subcellularLocation>
</comment>
<feature type="compositionally biased region" description="Acidic residues" evidence="5">
    <location>
        <begin position="403"/>
        <end position="417"/>
    </location>
</feature>
<dbReference type="AlphaFoldDB" id="A0A182Q1E6"/>
<accession>A0A182Q1E6</accession>
<dbReference type="Proteomes" id="UP000075886">
    <property type="component" value="Unassembled WGS sequence"/>
</dbReference>
<keyword evidence="3" id="KW-0597">Phosphoprotein</keyword>
<feature type="compositionally biased region" description="Basic and acidic residues" evidence="5">
    <location>
        <begin position="648"/>
        <end position="658"/>
    </location>
</feature>
<feature type="compositionally biased region" description="Basic and acidic residues" evidence="5">
    <location>
        <begin position="384"/>
        <end position="393"/>
    </location>
</feature>
<dbReference type="PANTHER" id="PTHR14150:SF12">
    <property type="entry name" value="U3 SMALL NUCLEOLAR RNA-ASSOCIATED PROTEIN 14 HOMOLOG A"/>
    <property type="match status" value="1"/>
</dbReference>
<feature type="region of interest" description="Disordered" evidence="5">
    <location>
        <begin position="384"/>
        <end position="438"/>
    </location>
</feature>
<evidence type="ECO:0000313" key="6">
    <source>
        <dbReference type="EnsemblMetazoa" id="AFAF001174-PA"/>
    </source>
</evidence>
<evidence type="ECO:0000256" key="3">
    <source>
        <dbReference type="ARBA" id="ARBA00022553"/>
    </source>
</evidence>
<dbReference type="InterPro" id="IPR006709">
    <property type="entry name" value="SSU_processome_Utp14"/>
</dbReference>
<feature type="compositionally biased region" description="Basic and acidic residues" evidence="5">
    <location>
        <begin position="353"/>
        <end position="365"/>
    </location>
</feature>
<feature type="region of interest" description="Disordered" evidence="5">
    <location>
        <begin position="648"/>
        <end position="683"/>
    </location>
</feature>
<feature type="region of interest" description="Disordered" evidence="5">
    <location>
        <begin position="501"/>
        <end position="589"/>
    </location>
</feature>
<feature type="compositionally biased region" description="Basic and acidic residues" evidence="5">
    <location>
        <begin position="1"/>
        <end position="18"/>
    </location>
</feature>
<dbReference type="GO" id="GO:0032040">
    <property type="term" value="C:small-subunit processome"/>
    <property type="evidence" value="ECO:0007669"/>
    <property type="project" value="InterPro"/>
</dbReference>
<evidence type="ECO:0000256" key="5">
    <source>
        <dbReference type="SAM" id="MobiDB-lite"/>
    </source>
</evidence>
<evidence type="ECO:0000256" key="1">
    <source>
        <dbReference type="ARBA" id="ARBA00004604"/>
    </source>
</evidence>
<keyword evidence="7" id="KW-1185">Reference proteome</keyword>
<feature type="region of interest" description="Disordered" evidence="5">
    <location>
        <begin position="450"/>
        <end position="471"/>
    </location>
</feature>
<feature type="region of interest" description="Disordered" evidence="5">
    <location>
        <begin position="1"/>
        <end position="28"/>
    </location>
</feature>
<keyword evidence="4" id="KW-0539">Nucleus</keyword>
<protein>
    <recommendedName>
        <fullName evidence="8">U3 small nucleolar RNA-associated protein 14 homolog A</fullName>
    </recommendedName>
</protein>
<organism evidence="6 7">
    <name type="scientific">Anopheles farauti</name>
    <dbReference type="NCBI Taxonomy" id="69004"/>
    <lineage>
        <taxon>Eukaryota</taxon>
        <taxon>Metazoa</taxon>
        <taxon>Ecdysozoa</taxon>
        <taxon>Arthropoda</taxon>
        <taxon>Hexapoda</taxon>
        <taxon>Insecta</taxon>
        <taxon>Pterygota</taxon>
        <taxon>Neoptera</taxon>
        <taxon>Endopterygota</taxon>
        <taxon>Diptera</taxon>
        <taxon>Nematocera</taxon>
        <taxon>Culicoidea</taxon>
        <taxon>Culicidae</taxon>
        <taxon>Anophelinae</taxon>
        <taxon>Anopheles</taxon>
    </lineage>
</organism>
<feature type="compositionally biased region" description="Basic and acidic residues" evidence="5">
    <location>
        <begin position="503"/>
        <end position="521"/>
    </location>
</feature>
<reference evidence="7" key="1">
    <citation type="submission" date="2014-01" db="EMBL/GenBank/DDBJ databases">
        <title>The Genome Sequence of Anopheles farauti FAR1 (V2).</title>
        <authorList>
            <consortium name="The Broad Institute Genomics Platform"/>
            <person name="Neafsey D.E."/>
            <person name="Besansky N."/>
            <person name="Howell P."/>
            <person name="Walton C."/>
            <person name="Young S.K."/>
            <person name="Zeng Q."/>
            <person name="Gargeya S."/>
            <person name="Fitzgerald M."/>
            <person name="Haas B."/>
            <person name="Abouelleil A."/>
            <person name="Allen A.W."/>
            <person name="Alvarado L."/>
            <person name="Arachchi H.M."/>
            <person name="Berlin A.M."/>
            <person name="Chapman S.B."/>
            <person name="Gainer-Dewar J."/>
            <person name="Goldberg J."/>
            <person name="Griggs A."/>
            <person name="Gujja S."/>
            <person name="Hansen M."/>
            <person name="Howarth C."/>
            <person name="Imamovic A."/>
            <person name="Ireland A."/>
            <person name="Larimer J."/>
            <person name="McCowan C."/>
            <person name="Murphy C."/>
            <person name="Pearson M."/>
            <person name="Poon T.W."/>
            <person name="Priest M."/>
            <person name="Roberts A."/>
            <person name="Saif S."/>
            <person name="Shea T."/>
            <person name="Sisk P."/>
            <person name="Sykes S."/>
            <person name="Wortman J."/>
            <person name="Nusbaum C."/>
            <person name="Birren B."/>
        </authorList>
    </citation>
    <scope>NUCLEOTIDE SEQUENCE [LARGE SCALE GENOMIC DNA]</scope>
    <source>
        <strain evidence="7">FAR1</strain>
    </source>
</reference>
<reference evidence="6" key="2">
    <citation type="submission" date="2020-05" db="UniProtKB">
        <authorList>
            <consortium name="EnsemblMetazoa"/>
        </authorList>
    </citation>
    <scope>IDENTIFICATION</scope>
    <source>
        <strain evidence="6">FAR1</strain>
    </source>
</reference>
<dbReference type="PANTHER" id="PTHR14150">
    <property type="entry name" value="U3 SMALL NUCLEOLAR RNA-ASSOCIATED PROTEIN 14"/>
    <property type="match status" value="1"/>
</dbReference>
<feature type="region of interest" description="Disordered" evidence="5">
    <location>
        <begin position="322"/>
        <end position="368"/>
    </location>
</feature>
<feature type="region of interest" description="Disordered" evidence="5">
    <location>
        <begin position="177"/>
        <end position="198"/>
    </location>
</feature>
<feature type="region of interest" description="Disordered" evidence="5">
    <location>
        <begin position="852"/>
        <end position="871"/>
    </location>
</feature>
<evidence type="ECO:0000313" key="7">
    <source>
        <dbReference type="Proteomes" id="UP000075886"/>
    </source>
</evidence>
<dbReference type="Pfam" id="PF04615">
    <property type="entry name" value="Utp14"/>
    <property type="match status" value="1"/>
</dbReference>
<name>A0A182Q1E6_9DIPT</name>
<comment type="similarity">
    <text evidence="2">Belongs to the UTP14 family.</text>
</comment>
<feature type="compositionally biased region" description="Polar residues" evidence="5">
    <location>
        <begin position="557"/>
        <end position="583"/>
    </location>
</feature>
<dbReference type="GO" id="GO:0006364">
    <property type="term" value="P:rRNA processing"/>
    <property type="evidence" value="ECO:0007669"/>
    <property type="project" value="InterPro"/>
</dbReference>
<proteinExistence type="inferred from homology"/>
<evidence type="ECO:0008006" key="8">
    <source>
        <dbReference type="Google" id="ProtNLM"/>
    </source>
</evidence>
<feature type="compositionally biased region" description="Basic and acidic residues" evidence="5">
    <location>
        <begin position="177"/>
        <end position="189"/>
    </location>
</feature>